<organism evidence="2 3">
    <name type="scientific">Oryzomonas sagensis</name>
    <dbReference type="NCBI Taxonomy" id="2603857"/>
    <lineage>
        <taxon>Bacteria</taxon>
        <taxon>Pseudomonadati</taxon>
        <taxon>Thermodesulfobacteriota</taxon>
        <taxon>Desulfuromonadia</taxon>
        <taxon>Geobacterales</taxon>
        <taxon>Geobacteraceae</taxon>
        <taxon>Oryzomonas</taxon>
    </lineage>
</organism>
<accession>A0ABQ6TM38</accession>
<feature type="compositionally biased region" description="Basic and acidic residues" evidence="1">
    <location>
        <begin position="108"/>
        <end position="123"/>
    </location>
</feature>
<keyword evidence="3" id="KW-1185">Reference proteome</keyword>
<dbReference type="RefSeq" id="WP_151156988.1">
    <property type="nucleotide sequence ID" value="NZ_VZRA01000003.1"/>
</dbReference>
<evidence type="ECO:0000313" key="2">
    <source>
        <dbReference type="EMBL" id="KAB0669290.1"/>
    </source>
</evidence>
<protein>
    <submittedName>
        <fullName evidence="2">YdaU family protein</fullName>
    </submittedName>
</protein>
<proteinExistence type="predicted"/>
<dbReference type="EMBL" id="VZRA01000003">
    <property type="protein sequence ID" value="KAB0669290.1"/>
    <property type="molecule type" value="Genomic_DNA"/>
</dbReference>
<feature type="region of interest" description="Disordered" evidence="1">
    <location>
        <begin position="108"/>
        <end position="131"/>
    </location>
</feature>
<dbReference type="Proteomes" id="UP000798046">
    <property type="component" value="Unassembled WGS sequence"/>
</dbReference>
<evidence type="ECO:0000256" key="1">
    <source>
        <dbReference type="SAM" id="MobiDB-lite"/>
    </source>
</evidence>
<evidence type="ECO:0000313" key="3">
    <source>
        <dbReference type="Proteomes" id="UP000798046"/>
    </source>
</evidence>
<reference evidence="2 3" key="1">
    <citation type="journal article" date="2020" name="Microorganisms">
        <title>Description of Three Novel Members in the Family Geobacteraceae, Oryzomonas japonicum gen. nov., sp. nov., Oryzomonas sagensis sp. nov., and Oryzomonas ruber sp. nov.</title>
        <authorList>
            <person name="Xu Z."/>
            <person name="Masuda Y."/>
            <person name="Hayakawa C."/>
            <person name="Ushijima N."/>
            <person name="Kawano K."/>
            <person name="Shiratori Y."/>
            <person name="Senoo K."/>
            <person name="Itoh H."/>
        </authorList>
    </citation>
    <scope>NUCLEOTIDE SEQUENCE [LARGE SCALE GENOMIC DNA]</scope>
    <source>
        <strain evidence="2 3">Red100</strain>
    </source>
</reference>
<comment type="caution">
    <text evidence="2">The sequence shown here is derived from an EMBL/GenBank/DDBJ whole genome shotgun (WGS) entry which is preliminary data.</text>
</comment>
<name>A0ABQ6TM38_9BACT</name>
<gene>
    <name evidence="2" type="ORF">F6V30_10730</name>
</gene>
<sequence length="131" mass="15278">MARKPYDYPYYPRNPGDFFEDPRFTRLPGLVRGTFGNLLDLIWHKGFEAQLSDDDDEISLWLNLDKGTWIDHKEQIMASGLLKVDPDMKRIYNNRLIAEYGITRHRCEQNSRNRRGAKEKAADGEDDKGDS</sequence>